<protein>
    <submittedName>
        <fullName evidence="1">Uncharacterized protein</fullName>
    </submittedName>
</protein>
<proteinExistence type="predicted"/>
<dbReference type="KEGG" id="vg:62680777"/>
<evidence type="ECO:0000313" key="2">
    <source>
        <dbReference type="Proteomes" id="UP000326305"/>
    </source>
</evidence>
<dbReference type="RefSeq" id="YP_009998195.1">
    <property type="nucleotide sequence ID" value="NC_052984.1"/>
</dbReference>
<organism evidence="1 2">
    <name type="scientific">Aeromonas phage vB_AhyS-A18P4</name>
    <dbReference type="NCBI Taxonomy" id="2608321"/>
    <lineage>
        <taxon>Viruses</taxon>
        <taxon>Duplodnaviria</taxon>
        <taxon>Heunggongvirae</taxon>
        <taxon>Uroviricota</taxon>
        <taxon>Caudoviricetes</taxon>
        <taxon>Casjensviridae</taxon>
        <taxon>Sharonstreetvirus</taxon>
        <taxon>Sharonstreetvirus A18P4</taxon>
    </lineage>
</organism>
<keyword evidence="2" id="KW-1185">Reference proteome</keyword>
<evidence type="ECO:0000313" key="1">
    <source>
        <dbReference type="EMBL" id="QFG04430.1"/>
    </source>
</evidence>
<dbReference type="Proteomes" id="UP000326305">
    <property type="component" value="Segment"/>
</dbReference>
<name>A0A5J6T4P1_9CAUD</name>
<sequence length="224" mass="25351">MSDQLRETLYFGENDCRRYLTDEQYAALIALHDKITEGRLADNQMAVFGVFVPEGHVEYRNIMALYNQSSTGDRPVVLMPSDEWYHAVHELVCHRERGEEYLAESGIVQPSIATLHMMRARYCPMIEAVARAVRKDTVKASTDIALEANQFVELASRGANSGDPDFAGQTQRYWEAHDEGFDLTMSSLQCARERLLEAGFHLSRITNTIYHHHSRNGMAPAAAK</sequence>
<dbReference type="GeneID" id="62680777"/>
<reference evidence="1 2" key="1">
    <citation type="submission" date="2019-08" db="EMBL/GenBank/DDBJ databases">
        <authorList>
            <person name="Zhang R."/>
        </authorList>
    </citation>
    <scope>NUCLEOTIDE SEQUENCE [LARGE SCALE GENOMIC DNA]</scope>
</reference>
<accession>A0A5J6T4P1</accession>
<dbReference type="EMBL" id="MN317029">
    <property type="protein sequence ID" value="QFG04430.1"/>
    <property type="molecule type" value="Genomic_DNA"/>
</dbReference>